<organism evidence="5 6">
    <name type="scientific">Rubritalea tangerina</name>
    <dbReference type="NCBI Taxonomy" id="430798"/>
    <lineage>
        <taxon>Bacteria</taxon>
        <taxon>Pseudomonadati</taxon>
        <taxon>Verrucomicrobiota</taxon>
        <taxon>Verrucomicrobiia</taxon>
        <taxon>Verrucomicrobiales</taxon>
        <taxon>Rubritaleaceae</taxon>
        <taxon>Rubritalea</taxon>
    </lineage>
</organism>
<comment type="caution">
    <text evidence="5">The sequence shown here is derived from an EMBL/GenBank/DDBJ whole genome shotgun (WGS) entry which is preliminary data.</text>
</comment>
<dbReference type="Gene3D" id="1.10.10.60">
    <property type="entry name" value="Homeodomain-like"/>
    <property type="match status" value="1"/>
</dbReference>
<keyword evidence="1" id="KW-0805">Transcription regulation</keyword>
<dbReference type="PANTHER" id="PTHR46796">
    <property type="entry name" value="HTH-TYPE TRANSCRIPTIONAL ACTIVATOR RHAS-RELATED"/>
    <property type="match status" value="1"/>
</dbReference>
<keyword evidence="2" id="KW-0238">DNA-binding</keyword>
<evidence type="ECO:0000259" key="4">
    <source>
        <dbReference type="PROSITE" id="PS01124"/>
    </source>
</evidence>
<dbReference type="SMART" id="SM00342">
    <property type="entry name" value="HTH_ARAC"/>
    <property type="match status" value="1"/>
</dbReference>
<evidence type="ECO:0000313" key="5">
    <source>
        <dbReference type="EMBL" id="MFD2160132.1"/>
    </source>
</evidence>
<dbReference type="Proteomes" id="UP001597389">
    <property type="component" value="Unassembled WGS sequence"/>
</dbReference>
<dbReference type="InterPro" id="IPR050204">
    <property type="entry name" value="AraC_XylS_family_regulators"/>
</dbReference>
<gene>
    <name evidence="5" type="ORF">ACFSW8_14600</name>
</gene>
<evidence type="ECO:0000256" key="1">
    <source>
        <dbReference type="ARBA" id="ARBA00023015"/>
    </source>
</evidence>
<name>A0ABW4ZEZ1_9BACT</name>
<keyword evidence="3" id="KW-0804">Transcription</keyword>
<dbReference type="RefSeq" id="WP_377088123.1">
    <property type="nucleotide sequence ID" value="NZ_JBHSJL010000014.1"/>
</dbReference>
<accession>A0ABW4ZEZ1</accession>
<evidence type="ECO:0000313" key="6">
    <source>
        <dbReference type="Proteomes" id="UP001597389"/>
    </source>
</evidence>
<dbReference type="PANTHER" id="PTHR46796:SF12">
    <property type="entry name" value="HTH-TYPE DNA-BINDING TRANSCRIPTIONAL ACTIVATOR EUTR"/>
    <property type="match status" value="1"/>
</dbReference>
<evidence type="ECO:0000256" key="3">
    <source>
        <dbReference type="ARBA" id="ARBA00023163"/>
    </source>
</evidence>
<sequence length="315" mass="35960">MTDQGGLIQAVGMNGVQRFQMRFDDFDALHASIRDWDLDLVQLQCGVFQAHLTQVVAGEMLVSRARFCSKVEQLGSAPVGYRTFAFLLNPESRIQWRNHEVGGNDIMLFPVGGELHSISESDFHVITFSVPKDTLESHCEAVGCSPKILEREVFRSDPVSMARLRQHFGLFLNLDEVPCVGAVTSDLVELLVRVCYRSRLSESDRVRSNRVMAVDKVRECIAMSKNHLNLQEMTAVSGVSARTLEYAFREQYQMGPKAYFKRFRLHQVRRELCAMRGERRNISEVASEWGFNHMGQFAADYRKLFLELPSQTVRM</sequence>
<proteinExistence type="predicted"/>
<dbReference type="InterPro" id="IPR018060">
    <property type="entry name" value="HTH_AraC"/>
</dbReference>
<feature type="domain" description="HTH araC/xylS-type" evidence="4">
    <location>
        <begin position="215"/>
        <end position="315"/>
    </location>
</feature>
<reference evidence="6" key="1">
    <citation type="journal article" date="2019" name="Int. J. Syst. Evol. Microbiol.">
        <title>The Global Catalogue of Microorganisms (GCM) 10K type strain sequencing project: providing services to taxonomists for standard genome sequencing and annotation.</title>
        <authorList>
            <consortium name="The Broad Institute Genomics Platform"/>
            <consortium name="The Broad Institute Genome Sequencing Center for Infectious Disease"/>
            <person name="Wu L."/>
            <person name="Ma J."/>
        </authorList>
    </citation>
    <scope>NUCLEOTIDE SEQUENCE [LARGE SCALE GENOMIC DNA]</scope>
    <source>
        <strain evidence="6">CCUG 57942</strain>
    </source>
</reference>
<dbReference type="EMBL" id="JBHUJB010000072">
    <property type="protein sequence ID" value="MFD2160132.1"/>
    <property type="molecule type" value="Genomic_DNA"/>
</dbReference>
<evidence type="ECO:0000256" key="2">
    <source>
        <dbReference type="ARBA" id="ARBA00023125"/>
    </source>
</evidence>
<dbReference type="PROSITE" id="PS01124">
    <property type="entry name" value="HTH_ARAC_FAMILY_2"/>
    <property type="match status" value="1"/>
</dbReference>
<dbReference type="Pfam" id="PF12833">
    <property type="entry name" value="HTH_18"/>
    <property type="match status" value="1"/>
</dbReference>
<protein>
    <submittedName>
        <fullName evidence="5">Helix-turn-helix domain-containing protein</fullName>
    </submittedName>
</protein>
<keyword evidence="6" id="KW-1185">Reference proteome</keyword>